<feature type="compositionally biased region" description="Pro residues" evidence="1">
    <location>
        <begin position="12"/>
        <end position="21"/>
    </location>
</feature>
<protein>
    <submittedName>
        <fullName evidence="2">Uncharacterized protein</fullName>
    </submittedName>
</protein>
<dbReference type="EMBL" id="BRYB01002161">
    <property type="protein sequence ID" value="GMI40504.1"/>
    <property type="molecule type" value="Genomic_DNA"/>
</dbReference>
<name>A0ABQ6N4E0_9STRA</name>
<evidence type="ECO:0000313" key="2">
    <source>
        <dbReference type="EMBL" id="GMI40504.1"/>
    </source>
</evidence>
<dbReference type="Proteomes" id="UP001165060">
    <property type="component" value="Unassembled WGS sequence"/>
</dbReference>
<proteinExistence type="predicted"/>
<accession>A0ABQ6N4E0</accession>
<feature type="region of interest" description="Disordered" evidence="1">
    <location>
        <begin position="1"/>
        <end position="28"/>
    </location>
</feature>
<comment type="caution">
    <text evidence="2">The sequence shown here is derived from an EMBL/GenBank/DDBJ whole genome shotgun (WGS) entry which is preliminary data.</text>
</comment>
<feature type="region of interest" description="Disordered" evidence="1">
    <location>
        <begin position="96"/>
        <end position="125"/>
    </location>
</feature>
<reference evidence="2 3" key="1">
    <citation type="journal article" date="2023" name="Commun. Biol.">
        <title>Genome analysis of Parmales, the sister group of diatoms, reveals the evolutionary specialization of diatoms from phago-mixotrophs to photoautotrophs.</title>
        <authorList>
            <person name="Ban H."/>
            <person name="Sato S."/>
            <person name="Yoshikawa S."/>
            <person name="Yamada K."/>
            <person name="Nakamura Y."/>
            <person name="Ichinomiya M."/>
            <person name="Sato N."/>
            <person name="Blanc-Mathieu R."/>
            <person name="Endo H."/>
            <person name="Kuwata A."/>
            <person name="Ogata H."/>
        </authorList>
    </citation>
    <scope>NUCLEOTIDE SEQUENCE [LARGE SCALE GENOMIC DNA]</scope>
</reference>
<keyword evidence="3" id="KW-1185">Reference proteome</keyword>
<feature type="non-terminal residue" evidence="2">
    <location>
        <position position="171"/>
    </location>
</feature>
<evidence type="ECO:0000313" key="3">
    <source>
        <dbReference type="Proteomes" id="UP001165060"/>
    </source>
</evidence>
<evidence type="ECO:0000256" key="1">
    <source>
        <dbReference type="SAM" id="MobiDB-lite"/>
    </source>
</evidence>
<sequence>MDITFQDWDASPLPPPPPPRPADSAADSKALLSSHTILSLTKLPPAPLRKLYLNTFPTTHSPPSPNRQRAALLELLRNEASAAATVADLEARLEDSLPATLSSRPLPPARDAPERRPRPPPSAADVRHLRSRVVALDKGPPSASSRAELRRLLGLLLRLSPGDGRAWSRVA</sequence>
<organism evidence="2 3">
    <name type="scientific">Tetraparma gracilis</name>
    <dbReference type="NCBI Taxonomy" id="2962635"/>
    <lineage>
        <taxon>Eukaryota</taxon>
        <taxon>Sar</taxon>
        <taxon>Stramenopiles</taxon>
        <taxon>Ochrophyta</taxon>
        <taxon>Bolidophyceae</taxon>
        <taxon>Parmales</taxon>
        <taxon>Triparmaceae</taxon>
        <taxon>Tetraparma</taxon>
    </lineage>
</organism>
<gene>
    <name evidence="2" type="ORF">TeGR_g4396</name>
</gene>